<organism evidence="2 3">
    <name type="scientific">Actinopolymorpha pittospori</name>
    <dbReference type="NCBI Taxonomy" id="648752"/>
    <lineage>
        <taxon>Bacteria</taxon>
        <taxon>Bacillati</taxon>
        <taxon>Actinomycetota</taxon>
        <taxon>Actinomycetes</taxon>
        <taxon>Propionibacteriales</taxon>
        <taxon>Actinopolymorphaceae</taxon>
        <taxon>Actinopolymorpha</taxon>
    </lineage>
</organism>
<feature type="compositionally biased region" description="Basic and acidic residues" evidence="1">
    <location>
        <begin position="8"/>
        <end position="37"/>
    </location>
</feature>
<keyword evidence="3" id="KW-1185">Reference proteome</keyword>
<reference evidence="2" key="1">
    <citation type="submission" date="2020-10" db="EMBL/GenBank/DDBJ databases">
        <title>Sequencing the genomes of 1000 actinobacteria strains.</title>
        <authorList>
            <person name="Klenk H.-P."/>
        </authorList>
    </citation>
    <scope>NUCLEOTIDE SEQUENCE</scope>
    <source>
        <strain evidence="2">DSM 45354</strain>
    </source>
</reference>
<sequence length="207" mass="21955">MAGAPEHSSLDDDRSPGDSRELVSSDDVRRNADRTSEAVRSTQSRPSPPSSPSPPESEQWTDAPGGGGPSTALDPRDQPPGSDARALELAVLESLGPRWRIGASAAERLVPSVATALEAGWTSEDLAKHLGASPEGVRSPYAVLSARLNDLPSPPAARRQRPHWCGTCDELTRMRETIDEQPFRCPTCHPAVVGDESGGRVERPGPG</sequence>
<evidence type="ECO:0000313" key="3">
    <source>
        <dbReference type="Proteomes" id="UP000638648"/>
    </source>
</evidence>
<evidence type="ECO:0000256" key="1">
    <source>
        <dbReference type="SAM" id="MobiDB-lite"/>
    </source>
</evidence>
<gene>
    <name evidence="2" type="ORF">HEB94_005559</name>
</gene>
<comment type="caution">
    <text evidence="2">The sequence shown here is derived from an EMBL/GenBank/DDBJ whole genome shotgun (WGS) entry which is preliminary data.</text>
</comment>
<name>A0A927MY81_9ACTN</name>
<proteinExistence type="predicted"/>
<feature type="compositionally biased region" description="Pro residues" evidence="1">
    <location>
        <begin position="46"/>
        <end position="55"/>
    </location>
</feature>
<accession>A0A927MY81</accession>
<evidence type="ECO:0000313" key="2">
    <source>
        <dbReference type="EMBL" id="MBE1608711.1"/>
    </source>
</evidence>
<dbReference type="EMBL" id="JADBEM010000001">
    <property type="protein sequence ID" value="MBE1608711.1"/>
    <property type="molecule type" value="Genomic_DNA"/>
</dbReference>
<dbReference type="Proteomes" id="UP000638648">
    <property type="component" value="Unassembled WGS sequence"/>
</dbReference>
<feature type="region of interest" description="Disordered" evidence="1">
    <location>
        <begin position="1"/>
        <end position="84"/>
    </location>
</feature>
<protein>
    <submittedName>
        <fullName evidence="2">Uncharacterized protein</fullName>
    </submittedName>
</protein>
<dbReference type="AlphaFoldDB" id="A0A927MY81"/>